<proteinExistence type="predicted"/>
<gene>
    <name evidence="1" type="ORF">VP1G_09631</name>
</gene>
<reference evidence="2" key="1">
    <citation type="submission" date="2014-12" db="EMBL/GenBank/DDBJ databases">
        <title>Genome Sequence of Valsa Canker Pathogens Uncovers a Specific Adaption of Colonization on Woody Bark.</title>
        <authorList>
            <person name="Yin Z."/>
            <person name="Liu H."/>
            <person name="Gao X."/>
            <person name="Li Z."/>
            <person name="Song N."/>
            <person name="Ke X."/>
            <person name="Dai Q."/>
            <person name="Wu Y."/>
            <person name="Sun Y."/>
            <person name="Xu J.-R."/>
            <person name="Kang Z.K."/>
            <person name="Wang L."/>
            <person name="Huang L."/>
        </authorList>
    </citation>
    <scope>NUCLEOTIDE SEQUENCE [LARGE SCALE GENOMIC DNA]</scope>
    <source>
        <strain evidence="2">SXYL134</strain>
    </source>
</reference>
<dbReference type="AlphaFoldDB" id="A0A194VFE3"/>
<accession>A0A194VFE3</accession>
<dbReference type="OrthoDB" id="3758478at2759"/>
<sequence length="167" mass="19000">MTMESKRLQTAKKYIGHFATIDTETLASVLSEDHVHQFAPASLSLPGPFTKQEFLDHSARLHRVMTGFPVYAKEYVESESANQVTVWATGKTQFREEVMNDDDNGGGSEEGKWVYEGEYVFMLWMDESGEKIRRTVEFLDSKGTEDGLRPLMKRANEKLGKGDWLGR</sequence>
<name>A0A194VFE3_CYTMA</name>
<dbReference type="SUPFAM" id="SSF54427">
    <property type="entry name" value="NTF2-like"/>
    <property type="match status" value="1"/>
</dbReference>
<dbReference type="STRING" id="694573.A0A194VFE3"/>
<dbReference type="InterPro" id="IPR032710">
    <property type="entry name" value="NTF2-like_dom_sf"/>
</dbReference>
<dbReference type="Proteomes" id="UP000078576">
    <property type="component" value="Unassembled WGS sequence"/>
</dbReference>
<evidence type="ECO:0000313" key="1">
    <source>
        <dbReference type="EMBL" id="KUI62501.1"/>
    </source>
</evidence>
<keyword evidence="2" id="KW-1185">Reference proteome</keyword>
<protein>
    <recommendedName>
        <fullName evidence="3">SnoaL-like domain-containing protein</fullName>
    </recommendedName>
</protein>
<dbReference type="Gene3D" id="3.10.450.50">
    <property type="match status" value="1"/>
</dbReference>
<organism evidence="1 2">
    <name type="scientific">Cytospora mali</name>
    <name type="common">Apple Valsa canker fungus</name>
    <name type="synonym">Valsa mali</name>
    <dbReference type="NCBI Taxonomy" id="578113"/>
    <lineage>
        <taxon>Eukaryota</taxon>
        <taxon>Fungi</taxon>
        <taxon>Dikarya</taxon>
        <taxon>Ascomycota</taxon>
        <taxon>Pezizomycotina</taxon>
        <taxon>Sordariomycetes</taxon>
        <taxon>Sordariomycetidae</taxon>
        <taxon>Diaporthales</taxon>
        <taxon>Cytosporaceae</taxon>
        <taxon>Cytospora</taxon>
    </lineage>
</organism>
<evidence type="ECO:0008006" key="3">
    <source>
        <dbReference type="Google" id="ProtNLM"/>
    </source>
</evidence>
<evidence type="ECO:0000313" key="2">
    <source>
        <dbReference type="Proteomes" id="UP000078576"/>
    </source>
</evidence>
<dbReference type="EMBL" id="KN714816">
    <property type="protein sequence ID" value="KUI62501.1"/>
    <property type="molecule type" value="Genomic_DNA"/>
</dbReference>